<protein>
    <submittedName>
        <fullName evidence="3">Uncharacterized protein</fullName>
    </submittedName>
</protein>
<evidence type="ECO:0000256" key="1">
    <source>
        <dbReference type="SAM" id="MobiDB-lite"/>
    </source>
</evidence>
<dbReference type="VEuPathDB" id="CryptoDB:Vbra_8911"/>
<sequence>MKLQIFLCLVGLAAVRTAAPFDTNAAATAAGPSAADAATNKTSVSTPQEDHDASRLDNNVGGEGGHGEESRRRLQRNEQVIQNTVYHYGPCHSEVLLDDAKNLAREEADSRGDEWNVQSVRLVGDPRYIPDDGRGSCEGDVEIVLVKGREIWVSNSCNEPVDLTLLMKSSTLGVWVCPTWTIPPNESDFFRSNGKRQRTAGTSNLYWHAESAYDGSTYAGMTGDHIKECNSSPGTRGRYLDMNKASASRDRNSYGNWSLKITCNRRLRAATTDDNRADTSSVDEA</sequence>
<feature type="compositionally biased region" description="Low complexity" evidence="1">
    <location>
        <begin position="30"/>
        <end position="40"/>
    </location>
</feature>
<dbReference type="EMBL" id="CDMY01000397">
    <property type="protein sequence ID" value="CEM09899.1"/>
    <property type="molecule type" value="Genomic_DNA"/>
</dbReference>
<dbReference type="InParanoid" id="A0A0G4FB89"/>
<keyword evidence="4" id="KW-1185">Reference proteome</keyword>
<organism evidence="3 4">
    <name type="scientific">Vitrella brassicaformis (strain CCMP3155)</name>
    <dbReference type="NCBI Taxonomy" id="1169540"/>
    <lineage>
        <taxon>Eukaryota</taxon>
        <taxon>Sar</taxon>
        <taxon>Alveolata</taxon>
        <taxon>Colpodellida</taxon>
        <taxon>Vitrellaceae</taxon>
        <taxon>Vitrella</taxon>
    </lineage>
</organism>
<feature type="region of interest" description="Disordered" evidence="1">
    <location>
        <begin position="30"/>
        <end position="73"/>
    </location>
</feature>
<dbReference type="Proteomes" id="UP000041254">
    <property type="component" value="Unassembled WGS sequence"/>
</dbReference>
<feature type="signal peptide" evidence="2">
    <location>
        <begin position="1"/>
        <end position="20"/>
    </location>
</feature>
<evidence type="ECO:0000313" key="3">
    <source>
        <dbReference type="EMBL" id="CEM09899.1"/>
    </source>
</evidence>
<name>A0A0G4FB89_VITBC</name>
<dbReference type="AlphaFoldDB" id="A0A0G4FB89"/>
<keyword evidence="2" id="KW-0732">Signal</keyword>
<evidence type="ECO:0000313" key="4">
    <source>
        <dbReference type="Proteomes" id="UP000041254"/>
    </source>
</evidence>
<accession>A0A0G4FB89</accession>
<proteinExistence type="predicted"/>
<evidence type="ECO:0000256" key="2">
    <source>
        <dbReference type="SAM" id="SignalP"/>
    </source>
</evidence>
<feature type="chain" id="PRO_5005188363" evidence="2">
    <location>
        <begin position="21"/>
        <end position="285"/>
    </location>
</feature>
<gene>
    <name evidence="3" type="ORF">Vbra_8911</name>
</gene>
<reference evidence="3 4" key="1">
    <citation type="submission" date="2014-11" db="EMBL/GenBank/DDBJ databases">
        <authorList>
            <person name="Zhu J."/>
            <person name="Qi W."/>
            <person name="Song R."/>
        </authorList>
    </citation>
    <scope>NUCLEOTIDE SEQUENCE [LARGE SCALE GENOMIC DNA]</scope>
</reference>
<dbReference type="PhylomeDB" id="A0A0G4FB89"/>